<evidence type="ECO:0000313" key="12">
    <source>
        <dbReference type="Proteomes" id="UP000824998"/>
    </source>
</evidence>
<dbReference type="PANTHER" id="PTHR14398:SF0">
    <property type="entry name" value="ZINC FINGER PROTEIN SWM"/>
    <property type="match status" value="1"/>
</dbReference>
<feature type="compositionally biased region" description="Basic and acidic residues" evidence="8">
    <location>
        <begin position="338"/>
        <end position="351"/>
    </location>
</feature>
<feature type="region of interest" description="Disordered" evidence="8">
    <location>
        <begin position="430"/>
        <end position="467"/>
    </location>
</feature>
<keyword evidence="7" id="KW-0175">Coiled coil</keyword>
<feature type="compositionally biased region" description="Pro residues" evidence="8">
    <location>
        <begin position="703"/>
        <end position="714"/>
    </location>
</feature>
<feature type="coiled-coil region" evidence="7">
    <location>
        <begin position="474"/>
        <end position="519"/>
    </location>
</feature>
<evidence type="ECO:0000256" key="6">
    <source>
        <dbReference type="PROSITE-ProRule" id="PRU00723"/>
    </source>
</evidence>
<feature type="compositionally biased region" description="Basic and acidic residues" evidence="8">
    <location>
        <begin position="137"/>
        <end position="148"/>
    </location>
</feature>
<dbReference type="InterPro" id="IPR000571">
    <property type="entry name" value="Znf_CCCH"/>
</dbReference>
<keyword evidence="1 6" id="KW-0479">Metal-binding</keyword>
<feature type="region of interest" description="Disordered" evidence="8">
    <location>
        <begin position="294"/>
        <end position="351"/>
    </location>
</feature>
<evidence type="ECO:0000256" key="8">
    <source>
        <dbReference type="SAM" id="MobiDB-lite"/>
    </source>
</evidence>
<dbReference type="SUPFAM" id="SSF54928">
    <property type="entry name" value="RNA-binding domain, RBD"/>
    <property type="match status" value="1"/>
</dbReference>
<protein>
    <recommendedName>
        <fullName evidence="13">C3H1-type domain-containing protein</fullName>
    </recommendedName>
</protein>
<dbReference type="GO" id="GO:0008270">
    <property type="term" value="F:zinc ion binding"/>
    <property type="evidence" value="ECO:0007669"/>
    <property type="project" value="UniProtKB-KW"/>
</dbReference>
<evidence type="ECO:0000256" key="1">
    <source>
        <dbReference type="ARBA" id="ARBA00022723"/>
    </source>
</evidence>
<feature type="region of interest" description="Disordered" evidence="8">
    <location>
        <begin position="525"/>
        <end position="550"/>
    </location>
</feature>
<reference evidence="11" key="1">
    <citation type="journal article" date="2021" name="IMA Fungus">
        <title>Genomic characterization of three marine fungi, including Emericellopsis atlantica sp. nov. with signatures of a generalist lifestyle and marine biomass degradation.</title>
        <authorList>
            <person name="Hagestad O.C."/>
            <person name="Hou L."/>
            <person name="Andersen J.H."/>
            <person name="Hansen E.H."/>
            <person name="Altermark B."/>
            <person name="Li C."/>
            <person name="Kuhnert E."/>
            <person name="Cox R.J."/>
            <person name="Crous P.W."/>
            <person name="Spatafora J.W."/>
            <person name="Lail K."/>
            <person name="Amirebrahimi M."/>
            <person name="Lipzen A."/>
            <person name="Pangilinan J."/>
            <person name="Andreopoulos W."/>
            <person name="Hayes R.D."/>
            <person name="Ng V."/>
            <person name="Grigoriev I.V."/>
            <person name="Jackson S.A."/>
            <person name="Sutton T.D.S."/>
            <person name="Dobson A.D.W."/>
            <person name="Rama T."/>
        </authorList>
    </citation>
    <scope>NUCLEOTIDE SEQUENCE</scope>
    <source>
        <strain evidence="11">TRa018bII</strain>
    </source>
</reference>
<dbReference type="InterPro" id="IPR000504">
    <property type="entry name" value="RRM_dom"/>
</dbReference>
<accession>A0A9P7YJY3</accession>
<dbReference type="InterPro" id="IPR036855">
    <property type="entry name" value="Znf_CCCH_sf"/>
</dbReference>
<dbReference type="InterPro" id="IPR012677">
    <property type="entry name" value="Nucleotide-bd_a/b_plait_sf"/>
</dbReference>
<name>A0A9P7YJY3_9HELO</name>
<keyword evidence="2 6" id="KW-0863">Zinc-finger</keyword>
<feature type="compositionally biased region" description="Basic and acidic residues" evidence="8">
    <location>
        <begin position="732"/>
        <end position="743"/>
    </location>
</feature>
<feature type="compositionally biased region" description="Gly residues" evidence="8">
    <location>
        <begin position="301"/>
        <end position="313"/>
    </location>
</feature>
<evidence type="ECO:0000256" key="4">
    <source>
        <dbReference type="ARBA" id="ARBA00022884"/>
    </source>
</evidence>
<dbReference type="InterPro" id="IPR035979">
    <property type="entry name" value="RBD_domain_sf"/>
</dbReference>
<evidence type="ECO:0000256" key="5">
    <source>
        <dbReference type="PROSITE-ProRule" id="PRU00176"/>
    </source>
</evidence>
<dbReference type="EMBL" id="MU251446">
    <property type="protein sequence ID" value="KAG9234951.1"/>
    <property type="molecule type" value="Genomic_DNA"/>
</dbReference>
<feature type="compositionally biased region" description="Low complexity" evidence="8">
    <location>
        <begin position="149"/>
        <end position="158"/>
    </location>
</feature>
<feature type="region of interest" description="Disordered" evidence="8">
    <location>
        <begin position="98"/>
        <end position="205"/>
    </location>
</feature>
<dbReference type="PROSITE" id="PS50103">
    <property type="entry name" value="ZF_C3H1"/>
    <property type="match status" value="1"/>
</dbReference>
<evidence type="ECO:0000256" key="2">
    <source>
        <dbReference type="ARBA" id="ARBA00022771"/>
    </source>
</evidence>
<feature type="compositionally biased region" description="Pro residues" evidence="8">
    <location>
        <begin position="193"/>
        <end position="205"/>
    </location>
</feature>
<feature type="compositionally biased region" description="Polar residues" evidence="8">
    <location>
        <begin position="530"/>
        <end position="550"/>
    </location>
</feature>
<evidence type="ECO:0000256" key="3">
    <source>
        <dbReference type="ARBA" id="ARBA00022833"/>
    </source>
</evidence>
<dbReference type="SMART" id="SM00360">
    <property type="entry name" value="RRM"/>
    <property type="match status" value="1"/>
</dbReference>
<evidence type="ECO:0008006" key="13">
    <source>
        <dbReference type="Google" id="ProtNLM"/>
    </source>
</evidence>
<feature type="domain" description="C3H1-type" evidence="10">
    <location>
        <begin position="239"/>
        <end position="267"/>
    </location>
</feature>
<dbReference type="AlphaFoldDB" id="A0A9P7YJY3"/>
<dbReference type="Proteomes" id="UP000824998">
    <property type="component" value="Unassembled WGS sequence"/>
</dbReference>
<dbReference type="InterPro" id="IPR045137">
    <property type="entry name" value="RBM26/27"/>
</dbReference>
<keyword evidence="4 5" id="KW-0694">RNA-binding</keyword>
<dbReference type="OrthoDB" id="443401at2759"/>
<feature type="zinc finger region" description="C3H1-type" evidence="6">
    <location>
        <begin position="239"/>
        <end position="267"/>
    </location>
</feature>
<feature type="compositionally biased region" description="Low complexity" evidence="8">
    <location>
        <begin position="570"/>
        <end position="582"/>
    </location>
</feature>
<keyword evidence="12" id="KW-1185">Reference proteome</keyword>
<feature type="region of interest" description="Disordered" evidence="8">
    <location>
        <begin position="702"/>
        <end position="760"/>
    </location>
</feature>
<feature type="compositionally biased region" description="Low complexity" evidence="8">
    <location>
        <begin position="595"/>
        <end position="604"/>
    </location>
</feature>
<dbReference type="CDD" id="cd12257">
    <property type="entry name" value="RRM1_RBM26_like"/>
    <property type="match status" value="1"/>
</dbReference>
<sequence>MLFPEQDAPFLKVWLVKRLGQTQVSRTAISSTSFLTSDADADVLADYVLALLRHDGDVETVRGLCMVEIPDFLKEDSATFIRDVFDAINYKSYLPSAGPLSSRSSAPFAPPTGPSSMPNYALPGPGAPPFGGSRKRTYNDRGDGDAQDRGGMMQMGDANGRTYKQPRRGGVGGRGGHDNFGHGRGGGGGYNPSFPPPGQGPPPQLPPLDPNDPMAFMVAMQTMGIPIPPPPGPPMPHAQPRRGRCRDYDQKGFCARGNTCMFEHGENSIFVPPGNRADEYDPADAGIVRGVERNGEPAARGGFGGNVNNGVRGGSDRGRGHGAFRGGQAHGNANRRGGRSEFSSDRPNHDRTKTTIVVENIPEDKFTEATVQEFFGQFGNIVDISMRPYKRLSIVKYEDWNGAQAAYSSPKVIFDNRFVKVYWFTSQENLPQPPPQATSANGIPIKNGATNTPQPFTPAPTRESDEPLLDPEEFARKQEEAQKLHEEKAKKKLKMEAARKELEKRSEELAKSRAVEKRKLMERLAAKTAKSGSESGTPAPTTETKNVSQTDALKAQLAALETEAQSLGIDTSLTDDTSSSHGYRGRGRGRDTYRGGRPYNPRGGFTRGGYRGRGGAPFAGVKKLDNRPKKVALTGVDFSASSKEESLRQYLLGIGEYASLDITPSSTSITFKERFVGEKFMYSLTDGEIPGAGKVEMSWVQTPLPPVNLPPPGGPKRDEQDEGDDVMAMDDSPVRTKNEREPVGGDNLDYDAADDGGYAP</sequence>
<feature type="domain" description="RRM" evidence="9">
    <location>
        <begin position="354"/>
        <end position="426"/>
    </location>
</feature>
<evidence type="ECO:0000256" key="7">
    <source>
        <dbReference type="SAM" id="Coils"/>
    </source>
</evidence>
<dbReference type="SUPFAM" id="SSF90229">
    <property type="entry name" value="CCCH zinc finger"/>
    <property type="match status" value="1"/>
</dbReference>
<keyword evidence="3 6" id="KW-0862">Zinc</keyword>
<dbReference type="GO" id="GO:0003723">
    <property type="term" value="F:RNA binding"/>
    <property type="evidence" value="ECO:0007669"/>
    <property type="project" value="UniProtKB-UniRule"/>
</dbReference>
<organism evidence="11 12">
    <name type="scientific">Amylocarpus encephaloides</name>
    <dbReference type="NCBI Taxonomy" id="45428"/>
    <lineage>
        <taxon>Eukaryota</taxon>
        <taxon>Fungi</taxon>
        <taxon>Dikarya</taxon>
        <taxon>Ascomycota</taxon>
        <taxon>Pezizomycotina</taxon>
        <taxon>Leotiomycetes</taxon>
        <taxon>Helotiales</taxon>
        <taxon>Helotiales incertae sedis</taxon>
        <taxon>Amylocarpus</taxon>
    </lineage>
</organism>
<comment type="caution">
    <text evidence="11">The sequence shown here is derived from an EMBL/GenBank/DDBJ whole genome shotgun (WGS) entry which is preliminary data.</text>
</comment>
<evidence type="ECO:0000259" key="10">
    <source>
        <dbReference type="PROSITE" id="PS50103"/>
    </source>
</evidence>
<dbReference type="Pfam" id="PF00076">
    <property type="entry name" value="RRM_1"/>
    <property type="match status" value="1"/>
</dbReference>
<proteinExistence type="predicted"/>
<dbReference type="Gene3D" id="3.30.70.330">
    <property type="match status" value="1"/>
</dbReference>
<dbReference type="PANTHER" id="PTHR14398">
    <property type="entry name" value="RNA RECOGNITION RRM/RNP DOMAIN"/>
    <property type="match status" value="1"/>
</dbReference>
<evidence type="ECO:0000259" key="9">
    <source>
        <dbReference type="PROSITE" id="PS50102"/>
    </source>
</evidence>
<dbReference type="PROSITE" id="PS50102">
    <property type="entry name" value="RRM"/>
    <property type="match status" value="1"/>
</dbReference>
<evidence type="ECO:0000313" key="11">
    <source>
        <dbReference type="EMBL" id="KAG9234951.1"/>
    </source>
</evidence>
<gene>
    <name evidence="11" type="ORF">BJ875DRAFT_375332</name>
</gene>
<dbReference type="FunFam" id="3.30.70.330:FF:000647">
    <property type="entry name" value="CCCH zinc finger and RRM domain protein"/>
    <property type="match status" value="1"/>
</dbReference>
<dbReference type="GO" id="GO:0005634">
    <property type="term" value="C:nucleus"/>
    <property type="evidence" value="ECO:0007669"/>
    <property type="project" value="TreeGrafter"/>
</dbReference>
<feature type="region of interest" description="Disordered" evidence="8">
    <location>
        <begin position="568"/>
        <end position="612"/>
    </location>
</feature>